<protein>
    <recommendedName>
        <fullName evidence="2">Bacterial Ig-like domain-containing protein</fullName>
    </recommendedName>
</protein>
<gene>
    <name evidence="1" type="ORF">S12H4_51331</name>
</gene>
<accession>X1VFH3</accession>
<evidence type="ECO:0000313" key="1">
    <source>
        <dbReference type="EMBL" id="GAJ13141.1"/>
    </source>
</evidence>
<evidence type="ECO:0008006" key="2">
    <source>
        <dbReference type="Google" id="ProtNLM"/>
    </source>
</evidence>
<proteinExistence type="predicted"/>
<dbReference type="AlphaFoldDB" id="X1VFH3"/>
<comment type="caution">
    <text evidence="1">The sequence shown here is derived from an EMBL/GenBank/DDBJ whole genome shotgun (WGS) entry which is preliminary data.</text>
</comment>
<reference evidence="1" key="1">
    <citation type="journal article" date="2014" name="Front. Microbiol.">
        <title>High frequency of phylogenetically diverse reductive dehalogenase-homologous genes in deep subseafloor sedimentary metagenomes.</title>
        <authorList>
            <person name="Kawai M."/>
            <person name="Futagami T."/>
            <person name="Toyoda A."/>
            <person name="Takaki Y."/>
            <person name="Nishi S."/>
            <person name="Hori S."/>
            <person name="Arai W."/>
            <person name="Tsubouchi T."/>
            <person name="Morono Y."/>
            <person name="Uchiyama I."/>
            <person name="Ito T."/>
            <person name="Fujiyama A."/>
            <person name="Inagaki F."/>
            <person name="Takami H."/>
        </authorList>
    </citation>
    <scope>NUCLEOTIDE SEQUENCE</scope>
    <source>
        <strain evidence="1">Expedition CK06-06</strain>
    </source>
</reference>
<organism evidence="1">
    <name type="scientific">marine sediment metagenome</name>
    <dbReference type="NCBI Taxonomy" id="412755"/>
    <lineage>
        <taxon>unclassified sequences</taxon>
        <taxon>metagenomes</taxon>
        <taxon>ecological metagenomes</taxon>
    </lineage>
</organism>
<name>X1VFH3_9ZZZZ</name>
<feature type="non-terminal residue" evidence="1">
    <location>
        <position position="241"/>
    </location>
</feature>
<sequence length="241" mass="25766">RLASNGLQSSSRLQDPIEKGIGAWTSRGTHTVEVKFLGDETYDPCSTGVYYVTVVGGETLMDIFVPSPDVGIGEPFYAWGYLKKVLQGPMALLDKTVELYADGVKVRDERTGSEIDGLNPGRYRFAVPAPQTLGAHTVEVRFAGDDIYEPCSSGIVEFNAVESGVVATIENLARIPTKVEQGEGWSGYFYLCNRGTGAGNVRAVISGDIEGETPIITMNPGDCQTIAFGAGGPARFTIRTG</sequence>
<dbReference type="EMBL" id="BARW01032429">
    <property type="protein sequence ID" value="GAJ13141.1"/>
    <property type="molecule type" value="Genomic_DNA"/>
</dbReference>
<feature type="non-terminal residue" evidence="1">
    <location>
        <position position="1"/>
    </location>
</feature>